<dbReference type="SMART" id="SM00526">
    <property type="entry name" value="H15"/>
    <property type="match status" value="1"/>
</dbReference>
<dbReference type="PRINTS" id="PR00929">
    <property type="entry name" value="ATHOOK"/>
</dbReference>
<protein>
    <submittedName>
        <fullName evidence="8">Histone H5, AT hook-like protein</fullName>
    </submittedName>
</protein>
<dbReference type="AlphaFoldDB" id="A0A2U1LPT5"/>
<evidence type="ECO:0000256" key="3">
    <source>
        <dbReference type="ARBA" id="ARBA00022454"/>
    </source>
</evidence>
<dbReference type="GO" id="GO:0003690">
    <property type="term" value="F:double-stranded DNA binding"/>
    <property type="evidence" value="ECO:0007669"/>
    <property type="project" value="TreeGrafter"/>
</dbReference>
<keyword evidence="5" id="KW-0539">Nucleus</keyword>
<dbReference type="GO" id="GO:0045910">
    <property type="term" value="P:negative regulation of DNA recombination"/>
    <property type="evidence" value="ECO:0007669"/>
    <property type="project" value="TreeGrafter"/>
</dbReference>
<dbReference type="GO" id="GO:0030261">
    <property type="term" value="P:chromosome condensation"/>
    <property type="evidence" value="ECO:0007669"/>
    <property type="project" value="TreeGrafter"/>
</dbReference>
<dbReference type="Pfam" id="PF00538">
    <property type="entry name" value="Linker_histone"/>
    <property type="match status" value="1"/>
</dbReference>
<dbReference type="InterPro" id="IPR017956">
    <property type="entry name" value="AT_hook_DNA-bd_motif"/>
</dbReference>
<dbReference type="InterPro" id="IPR005819">
    <property type="entry name" value="H1/H5"/>
</dbReference>
<dbReference type="Proteomes" id="UP000245207">
    <property type="component" value="Unassembled WGS sequence"/>
</dbReference>
<feature type="domain" description="H15" evidence="7">
    <location>
        <begin position="40"/>
        <end position="111"/>
    </location>
</feature>
<evidence type="ECO:0000313" key="9">
    <source>
        <dbReference type="Proteomes" id="UP000245207"/>
    </source>
</evidence>
<dbReference type="GO" id="GO:0031492">
    <property type="term" value="F:nucleosomal DNA binding"/>
    <property type="evidence" value="ECO:0007669"/>
    <property type="project" value="TreeGrafter"/>
</dbReference>
<dbReference type="SUPFAM" id="SSF46785">
    <property type="entry name" value="Winged helix' DNA-binding domain"/>
    <property type="match status" value="1"/>
</dbReference>
<evidence type="ECO:0000313" key="8">
    <source>
        <dbReference type="EMBL" id="PWA51013.1"/>
    </source>
</evidence>
<sequence>MDPNPIPTTDLPQQPPSPSMTSITTFAQPISTVPSPTTTLHPPYNEMIRAAIVGLKDRDGSSRQAISKYIEKEFGHANLPVTHSVMLTHHLKRLRDEGQIIMVKHSYMLPPGSVVFSNDNNVSTLDFSNPSGGNNGSGVNGSPSLAKRKPGRPPKLKPVPAGSGGSGLHNVQVMHDANVQQSYQPAFPFEGQGVQGQGGGEGGGEPMFVSLGLGDEGAAVEKVEKEKEKGEGESTGVKRGRGRPPKKKGGSTGRPRKKAVTGENGGSEVKGAAGEVKGVAGGDEVEKVADGGGETSGVKRPRGRPVRKGKMIAAPTGGNGRLTRPRGRPARIGSGAPVTVPLAGNVLKPRGRPKRMGRPVVNSVNVVRGSRRPPGRPSVNKVTNLTGLQLARPAKDGPGTALLVTDPRQLVVYQELMSKYELLQSKVKQVAGVVKTCIDPNYGSSALGALEELEALAGGDANAPSHGQA</sequence>
<comment type="caution">
    <text evidence="8">The sequence shown here is derived from an EMBL/GenBank/DDBJ whole genome shotgun (WGS) entry which is preliminary data.</text>
</comment>
<dbReference type="GO" id="GO:0000786">
    <property type="term" value="C:nucleosome"/>
    <property type="evidence" value="ECO:0007669"/>
    <property type="project" value="InterPro"/>
</dbReference>
<reference evidence="8 9" key="1">
    <citation type="journal article" date="2018" name="Mol. Plant">
        <title>The genome of Artemisia annua provides insight into the evolution of Asteraceae family and artemisinin biosynthesis.</title>
        <authorList>
            <person name="Shen Q."/>
            <person name="Zhang L."/>
            <person name="Liao Z."/>
            <person name="Wang S."/>
            <person name="Yan T."/>
            <person name="Shi P."/>
            <person name="Liu M."/>
            <person name="Fu X."/>
            <person name="Pan Q."/>
            <person name="Wang Y."/>
            <person name="Lv Z."/>
            <person name="Lu X."/>
            <person name="Zhang F."/>
            <person name="Jiang W."/>
            <person name="Ma Y."/>
            <person name="Chen M."/>
            <person name="Hao X."/>
            <person name="Li L."/>
            <person name="Tang Y."/>
            <person name="Lv G."/>
            <person name="Zhou Y."/>
            <person name="Sun X."/>
            <person name="Brodelius P.E."/>
            <person name="Rose J.K.C."/>
            <person name="Tang K."/>
        </authorList>
    </citation>
    <scope>NUCLEOTIDE SEQUENCE [LARGE SCALE GENOMIC DNA]</scope>
    <source>
        <strain evidence="9">cv. Huhao1</strain>
        <tissue evidence="8">Leaf</tissue>
    </source>
</reference>
<dbReference type="PANTHER" id="PTHR11467:SF160">
    <property type="entry name" value="HISTONE H5, AT HOOK, DNA-BINDING, WINGED HELIX-LIKE DNA-BINDING DOMAIN SUPERFAMILY"/>
    <property type="match status" value="1"/>
</dbReference>
<dbReference type="PRINTS" id="PR00624">
    <property type="entry name" value="HISTONEH5"/>
</dbReference>
<evidence type="ECO:0000256" key="2">
    <source>
        <dbReference type="ARBA" id="ARBA00004286"/>
    </source>
</evidence>
<feature type="compositionally biased region" description="Basic residues" evidence="6">
    <location>
        <begin position="238"/>
        <end position="259"/>
    </location>
</feature>
<dbReference type="InterPro" id="IPR036390">
    <property type="entry name" value="WH_DNA-bd_sf"/>
</dbReference>
<feature type="region of interest" description="Disordered" evidence="6">
    <location>
        <begin position="126"/>
        <end position="169"/>
    </location>
</feature>
<dbReference type="GO" id="GO:0006334">
    <property type="term" value="P:nucleosome assembly"/>
    <property type="evidence" value="ECO:0007669"/>
    <property type="project" value="InterPro"/>
</dbReference>
<organism evidence="8 9">
    <name type="scientific">Artemisia annua</name>
    <name type="common">Sweet wormwood</name>
    <dbReference type="NCBI Taxonomy" id="35608"/>
    <lineage>
        <taxon>Eukaryota</taxon>
        <taxon>Viridiplantae</taxon>
        <taxon>Streptophyta</taxon>
        <taxon>Embryophyta</taxon>
        <taxon>Tracheophyta</taxon>
        <taxon>Spermatophyta</taxon>
        <taxon>Magnoliopsida</taxon>
        <taxon>eudicotyledons</taxon>
        <taxon>Gunneridae</taxon>
        <taxon>Pentapetalae</taxon>
        <taxon>asterids</taxon>
        <taxon>campanulids</taxon>
        <taxon>Asterales</taxon>
        <taxon>Asteraceae</taxon>
        <taxon>Asteroideae</taxon>
        <taxon>Anthemideae</taxon>
        <taxon>Artemisiinae</taxon>
        <taxon>Artemisia</taxon>
    </lineage>
</organism>
<dbReference type="GO" id="GO:0030527">
    <property type="term" value="F:structural constituent of chromatin"/>
    <property type="evidence" value="ECO:0007669"/>
    <property type="project" value="InterPro"/>
</dbReference>
<feature type="compositionally biased region" description="Gly residues" evidence="6">
    <location>
        <begin position="193"/>
        <end position="205"/>
    </location>
</feature>
<feature type="region of interest" description="Disordered" evidence="6">
    <location>
        <begin position="1"/>
        <end position="22"/>
    </location>
</feature>
<dbReference type="STRING" id="35608.A0A2U1LPT5"/>
<evidence type="ECO:0000256" key="4">
    <source>
        <dbReference type="ARBA" id="ARBA00023125"/>
    </source>
</evidence>
<evidence type="ECO:0000256" key="1">
    <source>
        <dbReference type="ARBA" id="ARBA00004123"/>
    </source>
</evidence>
<dbReference type="PROSITE" id="PS51504">
    <property type="entry name" value="H15"/>
    <property type="match status" value="1"/>
</dbReference>
<evidence type="ECO:0000256" key="6">
    <source>
        <dbReference type="SAM" id="MobiDB-lite"/>
    </source>
</evidence>
<accession>A0A2U1LPT5</accession>
<feature type="compositionally biased region" description="Basic and acidic residues" evidence="6">
    <location>
        <begin position="219"/>
        <end position="232"/>
    </location>
</feature>
<feature type="region of interest" description="Disordered" evidence="6">
    <location>
        <begin position="188"/>
        <end position="337"/>
    </location>
</feature>
<dbReference type="OrthoDB" id="1110759at2759"/>
<dbReference type="CDD" id="cd00073">
    <property type="entry name" value="H15"/>
    <property type="match status" value="1"/>
</dbReference>
<feature type="compositionally biased region" description="Low complexity" evidence="6">
    <location>
        <begin position="269"/>
        <end position="278"/>
    </location>
</feature>
<comment type="subcellular location">
    <subcellularLocation>
        <location evidence="2">Chromosome</location>
    </subcellularLocation>
    <subcellularLocation>
        <location evidence="1">Nucleus</location>
    </subcellularLocation>
</comment>
<name>A0A2U1LPT5_ARTAN</name>
<dbReference type="EMBL" id="PKPP01008315">
    <property type="protein sequence ID" value="PWA51013.1"/>
    <property type="molecule type" value="Genomic_DNA"/>
</dbReference>
<keyword evidence="3" id="KW-0158">Chromosome</keyword>
<dbReference type="InterPro" id="IPR005818">
    <property type="entry name" value="Histone_H1/H5_H15"/>
</dbReference>
<gene>
    <name evidence="8" type="ORF">CTI12_AA467490</name>
</gene>
<feature type="compositionally biased region" description="Basic residues" evidence="6">
    <location>
        <begin position="146"/>
        <end position="155"/>
    </location>
</feature>
<evidence type="ECO:0000259" key="7">
    <source>
        <dbReference type="PROSITE" id="PS51504"/>
    </source>
</evidence>
<dbReference type="GO" id="GO:0005730">
    <property type="term" value="C:nucleolus"/>
    <property type="evidence" value="ECO:0007669"/>
    <property type="project" value="TreeGrafter"/>
</dbReference>
<evidence type="ECO:0000256" key="5">
    <source>
        <dbReference type="ARBA" id="ARBA00023242"/>
    </source>
</evidence>
<dbReference type="InterPro" id="IPR036388">
    <property type="entry name" value="WH-like_DNA-bd_sf"/>
</dbReference>
<dbReference type="PANTHER" id="PTHR11467">
    <property type="entry name" value="HISTONE H1"/>
    <property type="match status" value="1"/>
</dbReference>
<feature type="compositionally biased region" description="Basic residues" evidence="6">
    <location>
        <begin position="299"/>
        <end position="310"/>
    </location>
</feature>
<proteinExistence type="predicted"/>
<dbReference type="Gene3D" id="1.10.10.10">
    <property type="entry name" value="Winged helix-like DNA-binding domain superfamily/Winged helix DNA-binding domain"/>
    <property type="match status" value="1"/>
</dbReference>
<keyword evidence="4" id="KW-0238">DNA-binding</keyword>
<keyword evidence="9" id="KW-1185">Reference proteome</keyword>
<dbReference type="SMART" id="SM00384">
    <property type="entry name" value="AT_hook"/>
    <property type="match status" value="6"/>
</dbReference>